<evidence type="ECO:0000313" key="3">
    <source>
        <dbReference type="Proteomes" id="UP000219020"/>
    </source>
</evidence>
<organism evidence="2 3">
    <name type="scientific">Candidatus Enterovibrio escicola</name>
    <dbReference type="NCBI Taxonomy" id="1927127"/>
    <lineage>
        <taxon>Bacteria</taxon>
        <taxon>Pseudomonadati</taxon>
        <taxon>Pseudomonadota</taxon>
        <taxon>Gammaproteobacteria</taxon>
        <taxon>Vibrionales</taxon>
        <taxon>Vibrionaceae</taxon>
        <taxon>Enterovibrio</taxon>
    </lineage>
</organism>
<gene>
    <name evidence="2" type="ORF">BTN49_0268</name>
</gene>
<dbReference type="Proteomes" id="UP000219020">
    <property type="component" value="Unassembled WGS sequence"/>
</dbReference>
<accession>A0A2A5T7C2</accession>
<comment type="caution">
    <text evidence="2">The sequence shown here is derived from an EMBL/GenBank/DDBJ whole genome shotgun (WGS) entry which is preliminary data.</text>
</comment>
<dbReference type="Pfam" id="PF13612">
    <property type="entry name" value="DDE_Tnp_1_3"/>
    <property type="match status" value="1"/>
</dbReference>
<name>A0A2A5T7C2_9GAMM</name>
<reference evidence="3" key="1">
    <citation type="submission" date="2017-04" db="EMBL/GenBank/DDBJ databases">
        <title>Genome evolution of the luminous symbionts of deep sea anglerfish.</title>
        <authorList>
            <person name="Hendry T.A."/>
        </authorList>
    </citation>
    <scope>NUCLEOTIDE SEQUENCE [LARGE SCALE GENOMIC DNA]</scope>
</reference>
<evidence type="ECO:0000313" key="2">
    <source>
        <dbReference type="EMBL" id="PCS24075.1"/>
    </source>
</evidence>
<sequence length="50" mass="5643">MIKVCIISVKVITFNVDDRKPVPAMANELWGCLYEDKAYISDPLALELSE</sequence>
<keyword evidence="3" id="KW-1185">Reference proteome</keyword>
<proteinExistence type="predicted"/>
<dbReference type="GeneID" id="78828662"/>
<dbReference type="InterPro" id="IPR025668">
    <property type="entry name" value="Tnp_DDE_dom"/>
</dbReference>
<dbReference type="EMBL" id="NBYY01000006">
    <property type="protein sequence ID" value="PCS24075.1"/>
    <property type="molecule type" value="Genomic_DNA"/>
</dbReference>
<evidence type="ECO:0000259" key="1">
    <source>
        <dbReference type="Pfam" id="PF13612"/>
    </source>
</evidence>
<dbReference type="AlphaFoldDB" id="A0A2A5T7C2"/>
<protein>
    <submittedName>
        <fullName evidence="2">Mobile element protein</fullName>
    </submittedName>
</protein>
<feature type="domain" description="Transposase DDE" evidence="1">
    <location>
        <begin position="6"/>
        <end position="49"/>
    </location>
</feature>
<dbReference type="RefSeq" id="WP_199399270.1">
    <property type="nucleotide sequence ID" value="NZ_NBYY01000006.1"/>
</dbReference>